<dbReference type="Proteomes" id="UP001293254">
    <property type="component" value="Unassembled WGS sequence"/>
</dbReference>
<protein>
    <submittedName>
        <fullName evidence="1">Uncharacterized protein</fullName>
    </submittedName>
</protein>
<name>A0AAE1YBU2_9LAMI</name>
<keyword evidence="2" id="KW-1185">Reference proteome</keyword>
<proteinExistence type="predicted"/>
<evidence type="ECO:0000313" key="1">
    <source>
        <dbReference type="EMBL" id="KAK4426733.1"/>
    </source>
</evidence>
<evidence type="ECO:0000313" key="2">
    <source>
        <dbReference type="Proteomes" id="UP001293254"/>
    </source>
</evidence>
<dbReference type="EMBL" id="JACGWO010000005">
    <property type="protein sequence ID" value="KAK4426733.1"/>
    <property type="molecule type" value="Genomic_DNA"/>
</dbReference>
<accession>A0AAE1YBU2</accession>
<reference evidence="1" key="1">
    <citation type="submission" date="2020-06" db="EMBL/GenBank/DDBJ databases">
        <authorList>
            <person name="Li T."/>
            <person name="Hu X."/>
            <person name="Zhang T."/>
            <person name="Song X."/>
            <person name="Zhang H."/>
            <person name="Dai N."/>
            <person name="Sheng W."/>
            <person name="Hou X."/>
            <person name="Wei L."/>
        </authorList>
    </citation>
    <scope>NUCLEOTIDE SEQUENCE</scope>
    <source>
        <strain evidence="1">3651</strain>
        <tissue evidence="1">Leaf</tissue>
    </source>
</reference>
<sequence>MGIASQAQVFYVDDIKLGNNWKVVIEFQARSSWNVLENKDDHECPVTIEADLQNAPHNSPIHRLDSFSDFIEWYRNDIPATAVNSDGVTPVEDRVDEFIDDQDEEEEEEEEEEEDYTLVEYDDEGEDCVNENEDDFELGKRKDKAQQFNFDIVCVVELECKGVTESNEGSRNNNDNNDSKYFPFYGASLLSDEVGN</sequence>
<organism evidence="1 2">
    <name type="scientific">Sesamum alatum</name>
    <dbReference type="NCBI Taxonomy" id="300844"/>
    <lineage>
        <taxon>Eukaryota</taxon>
        <taxon>Viridiplantae</taxon>
        <taxon>Streptophyta</taxon>
        <taxon>Embryophyta</taxon>
        <taxon>Tracheophyta</taxon>
        <taxon>Spermatophyta</taxon>
        <taxon>Magnoliopsida</taxon>
        <taxon>eudicotyledons</taxon>
        <taxon>Gunneridae</taxon>
        <taxon>Pentapetalae</taxon>
        <taxon>asterids</taxon>
        <taxon>lamiids</taxon>
        <taxon>Lamiales</taxon>
        <taxon>Pedaliaceae</taxon>
        <taxon>Sesamum</taxon>
    </lineage>
</organism>
<comment type="caution">
    <text evidence="1">The sequence shown here is derived from an EMBL/GenBank/DDBJ whole genome shotgun (WGS) entry which is preliminary data.</text>
</comment>
<reference evidence="1" key="2">
    <citation type="journal article" date="2024" name="Plant">
        <title>Genomic evolution and insights into agronomic trait innovations of Sesamum species.</title>
        <authorList>
            <person name="Miao H."/>
            <person name="Wang L."/>
            <person name="Qu L."/>
            <person name="Liu H."/>
            <person name="Sun Y."/>
            <person name="Le M."/>
            <person name="Wang Q."/>
            <person name="Wei S."/>
            <person name="Zheng Y."/>
            <person name="Lin W."/>
            <person name="Duan Y."/>
            <person name="Cao H."/>
            <person name="Xiong S."/>
            <person name="Wang X."/>
            <person name="Wei L."/>
            <person name="Li C."/>
            <person name="Ma Q."/>
            <person name="Ju M."/>
            <person name="Zhao R."/>
            <person name="Li G."/>
            <person name="Mu C."/>
            <person name="Tian Q."/>
            <person name="Mei H."/>
            <person name="Zhang T."/>
            <person name="Gao T."/>
            <person name="Zhang H."/>
        </authorList>
    </citation>
    <scope>NUCLEOTIDE SEQUENCE</scope>
    <source>
        <strain evidence="1">3651</strain>
    </source>
</reference>
<dbReference type="AlphaFoldDB" id="A0AAE1YBU2"/>
<gene>
    <name evidence="1" type="ORF">Salat_1442000</name>
</gene>